<dbReference type="InterPro" id="IPR020476">
    <property type="entry name" value="Nudix_hydrolase"/>
</dbReference>
<organism evidence="5 6">
    <name type="scientific">Halobacillus litoralis</name>
    <dbReference type="NCBI Taxonomy" id="45668"/>
    <lineage>
        <taxon>Bacteria</taxon>
        <taxon>Bacillati</taxon>
        <taxon>Bacillota</taxon>
        <taxon>Bacilli</taxon>
        <taxon>Bacillales</taxon>
        <taxon>Bacillaceae</taxon>
        <taxon>Halobacillus</taxon>
    </lineage>
</organism>
<dbReference type="OrthoDB" id="9787476at2"/>
<gene>
    <name evidence="5" type="ORF">HLI_07465</name>
</gene>
<dbReference type="PANTHER" id="PTHR43046:SF2">
    <property type="entry name" value="8-OXO-DGTP DIPHOSPHATASE-RELATED"/>
    <property type="match status" value="1"/>
</dbReference>
<dbReference type="EMBL" id="CP026118">
    <property type="protein sequence ID" value="QAS52072.1"/>
    <property type="molecule type" value="Genomic_DNA"/>
</dbReference>
<dbReference type="PRINTS" id="PR00502">
    <property type="entry name" value="NUDIXFAMILY"/>
</dbReference>
<dbReference type="KEGG" id="hli:HLI_07465"/>
<proteinExistence type="inferred from homology"/>
<dbReference type="PANTHER" id="PTHR43046">
    <property type="entry name" value="GDP-MANNOSE MANNOSYL HYDROLASE"/>
    <property type="match status" value="1"/>
</dbReference>
<name>A0A410MBB8_9BACI</name>
<dbReference type="Pfam" id="PF00293">
    <property type="entry name" value="NUDIX"/>
    <property type="match status" value="1"/>
</dbReference>
<dbReference type="SUPFAM" id="SSF55811">
    <property type="entry name" value="Nudix"/>
    <property type="match status" value="1"/>
</dbReference>
<feature type="domain" description="Nudix hydrolase" evidence="4">
    <location>
        <begin position="17"/>
        <end position="147"/>
    </location>
</feature>
<evidence type="ECO:0000313" key="5">
    <source>
        <dbReference type="EMBL" id="QAS52072.1"/>
    </source>
</evidence>
<dbReference type="PROSITE" id="PS51462">
    <property type="entry name" value="NUDIX"/>
    <property type="match status" value="1"/>
</dbReference>
<accession>A0A410MBB8</accession>
<dbReference type="RefSeq" id="WP_128524333.1">
    <property type="nucleotide sequence ID" value="NZ_CP026118.1"/>
</dbReference>
<comment type="similarity">
    <text evidence="3">Belongs to the Nudix hydrolase family.</text>
</comment>
<keyword evidence="2 3" id="KW-0378">Hydrolase</keyword>
<evidence type="ECO:0000256" key="3">
    <source>
        <dbReference type="RuleBase" id="RU003476"/>
    </source>
</evidence>
<comment type="cofactor">
    <cofactor evidence="1">
        <name>Mg(2+)</name>
        <dbReference type="ChEBI" id="CHEBI:18420"/>
    </cofactor>
</comment>
<dbReference type="InterPro" id="IPR015797">
    <property type="entry name" value="NUDIX_hydrolase-like_dom_sf"/>
</dbReference>
<dbReference type="PROSITE" id="PS00893">
    <property type="entry name" value="NUDIX_BOX"/>
    <property type="match status" value="1"/>
</dbReference>
<dbReference type="CDD" id="cd04677">
    <property type="entry name" value="NUDIX_Hydrolase"/>
    <property type="match status" value="1"/>
</dbReference>
<reference evidence="5 6" key="1">
    <citation type="submission" date="2018-01" db="EMBL/GenBank/DDBJ databases">
        <title>The whole genome sequencing and assembly of Halobacillus litoralis ERB031 strain.</title>
        <authorList>
            <person name="Lee S.-J."/>
            <person name="Park M.-K."/>
            <person name="Kim J.-Y."/>
            <person name="Lee Y.-J."/>
            <person name="Yi H."/>
            <person name="Bahn Y.-S."/>
            <person name="Kim J.F."/>
            <person name="Lee D.-W."/>
        </authorList>
    </citation>
    <scope>NUCLEOTIDE SEQUENCE [LARGE SCALE GENOMIC DNA]</scope>
    <source>
        <strain evidence="5 6">ERB 031</strain>
    </source>
</reference>
<evidence type="ECO:0000256" key="1">
    <source>
        <dbReference type="ARBA" id="ARBA00001946"/>
    </source>
</evidence>
<dbReference type="InterPro" id="IPR020084">
    <property type="entry name" value="NUDIX_hydrolase_CS"/>
</dbReference>
<dbReference type="GO" id="GO:0016787">
    <property type="term" value="F:hydrolase activity"/>
    <property type="evidence" value="ECO:0007669"/>
    <property type="project" value="UniProtKB-KW"/>
</dbReference>
<dbReference type="Proteomes" id="UP000287756">
    <property type="component" value="Chromosome"/>
</dbReference>
<evidence type="ECO:0000313" key="6">
    <source>
        <dbReference type="Proteomes" id="UP000287756"/>
    </source>
</evidence>
<protein>
    <submittedName>
        <fullName evidence="5">UDP-sugar hydrolase</fullName>
    </submittedName>
</protein>
<dbReference type="AlphaFoldDB" id="A0A410MBB8"/>
<evidence type="ECO:0000256" key="2">
    <source>
        <dbReference type="ARBA" id="ARBA00022801"/>
    </source>
</evidence>
<dbReference type="InterPro" id="IPR000086">
    <property type="entry name" value="NUDIX_hydrolase_dom"/>
</dbReference>
<dbReference type="Gene3D" id="3.90.79.10">
    <property type="entry name" value="Nucleoside Triphosphate Pyrophosphohydrolase"/>
    <property type="match status" value="1"/>
</dbReference>
<sequence>MNDYIKTMRAMIGHETLLTVGCGAIIEDGSGRILLQKRSDYGVWGIPGGLLEIGETFEATVKREVFEETGLTIHELELFGVYSGEKGYAQYENGDQVFSVQIIFISRKFDGVLLGNHESRELDFFHKTTIPGHINSHQAPFITDWLEGKEPPIIK</sequence>
<evidence type="ECO:0000259" key="4">
    <source>
        <dbReference type="PROSITE" id="PS51462"/>
    </source>
</evidence>